<dbReference type="AlphaFoldDB" id="A0A511DQB0"/>
<protein>
    <recommendedName>
        <fullName evidence="2">Cupin type-2 domain-containing protein</fullName>
    </recommendedName>
</protein>
<dbReference type="InterPro" id="IPR013096">
    <property type="entry name" value="Cupin_2"/>
</dbReference>
<dbReference type="PANTHER" id="PTHR35848">
    <property type="entry name" value="OXALATE-BINDING PROTEIN"/>
    <property type="match status" value="1"/>
</dbReference>
<keyword evidence="1" id="KW-0479">Metal-binding</keyword>
<evidence type="ECO:0000313" key="3">
    <source>
        <dbReference type="EMBL" id="GEL27036.1"/>
    </source>
</evidence>
<evidence type="ECO:0000256" key="1">
    <source>
        <dbReference type="ARBA" id="ARBA00022723"/>
    </source>
</evidence>
<dbReference type="Gene3D" id="2.60.120.10">
    <property type="entry name" value="Jelly Rolls"/>
    <property type="match status" value="1"/>
</dbReference>
<dbReference type="GO" id="GO:0046872">
    <property type="term" value="F:metal ion binding"/>
    <property type="evidence" value="ECO:0007669"/>
    <property type="project" value="UniProtKB-KW"/>
</dbReference>
<proteinExistence type="predicted"/>
<evidence type="ECO:0000259" key="2">
    <source>
        <dbReference type="Pfam" id="PF07883"/>
    </source>
</evidence>
<dbReference type="InterPro" id="IPR051610">
    <property type="entry name" value="GPI/OXD"/>
</dbReference>
<gene>
    <name evidence="3" type="ORF">PSU4_59900</name>
</gene>
<dbReference type="EMBL" id="BJVJ01000137">
    <property type="protein sequence ID" value="GEL27036.1"/>
    <property type="molecule type" value="Genomic_DNA"/>
</dbReference>
<comment type="caution">
    <text evidence="3">The sequence shown here is derived from an EMBL/GenBank/DDBJ whole genome shotgun (WGS) entry which is preliminary data.</text>
</comment>
<dbReference type="Pfam" id="PF07883">
    <property type="entry name" value="Cupin_2"/>
    <property type="match status" value="1"/>
</dbReference>
<dbReference type="InterPro" id="IPR011051">
    <property type="entry name" value="RmlC_Cupin_sf"/>
</dbReference>
<dbReference type="InterPro" id="IPR014710">
    <property type="entry name" value="RmlC-like_jellyroll"/>
</dbReference>
<keyword evidence="4" id="KW-1185">Reference proteome</keyword>
<name>A0A511DQB0_9PSEU</name>
<dbReference type="SUPFAM" id="SSF51182">
    <property type="entry name" value="RmlC-like cupins"/>
    <property type="match status" value="1"/>
</dbReference>
<reference evidence="3 4" key="1">
    <citation type="submission" date="2019-07" db="EMBL/GenBank/DDBJ databases">
        <title>Whole genome shotgun sequence of Pseudonocardia sulfidoxydans NBRC 16205.</title>
        <authorList>
            <person name="Hosoyama A."/>
            <person name="Uohara A."/>
            <person name="Ohji S."/>
            <person name="Ichikawa N."/>
        </authorList>
    </citation>
    <scope>NUCLEOTIDE SEQUENCE [LARGE SCALE GENOMIC DNA]</scope>
    <source>
        <strain evidence="3 4">NBRC 16205</strain>
    </source>
</reference>
<organism evidence="3 4">
    <name type="scientific">Pseudonocardia sulfidoxydans NBRC 16205</name>
    <dbReference type="NCBI Taxonomy" id="1223511"/>
    <lineage>
        <taxon>Bacteria</taxon>
        <taxon>Bacillati</taxon>
        <taxon>Actinomycetota</taxon>
        <taxon>Actinomycetes</taxon>
        <taxon>Pseudonocardiales</taxon>
        <taxon>Pseudonocardiaceae</taxon>
        <taxon>Pseudonocardia</taxon>
    </lineage>
</organism>
<feature type="domain" description="Cupin type-2" evidence="2">
    <location>
        <begin position="26"/>
        <end position="91"/>
    </location>
</feature>
<evidence type="ECO:0000313" key="4">
    <source>
        <dbReference type="Proteomes" id="UP000321685"/>
    </source>
</evidence>
<accession>A0A511DQB0</accession>
<sequence>MFAVRDGEPNQYREHVRSRDLSVGTYCIPVGGKDGQHPHAEDEVYLVVRGRATLRCEDGEHRVGPGSVVYVPAGDRHQFVDVTDDLSMVVVFSPPEGARG</sequence>
<dbReference type="Proteomes" id="UP000321685">
    <property type="component" value="Unassembled WGS sequence"/>
</dbReference>